<dbReference type="SUPFAM" id="SSF63825">
    <property type="entry name" value="YWTD domain"/>
    <property type="match status" value="1"/>
</dbReference>
<protein>
    <recommendedName>
        <fullName evidence="3">Streptogramin lyase</fullName>
    </recommendedName>
</protein>
<dbReference type="EMBL" id="CAJNAQ010000002">
    <property type="protein sequence ID" value="CAE6486403.1"/>
    <property type="molecule type" value="Genomic_DNA"/>
</dbReference>
<proteinExistence type="predicted"/>
<comment type="caution">
    <text evidence="1">The sequence shown here is derived from an EMBL/GenBank/DDBJ whole genome shotgun (WGS) entry which is preliminary data.</text>
</comment>
<evidence type="ECO:0000313" key="1">
    <source>
        <dbReference type="EMBL" id="CAE6486403.1"/>
    </source>
</evidence>
<dbReference type="PANTHER" id="PTHR40274">
    <property type="entry name" value="VIRGINIAMYCIN B LYASE"/>
    <property type="match status" value="1"/>
</dbReference>
<gene>
    <name evidence="1" type="ORF">NUZ5A_20136</name>
</gene>
<dbReference type="InterPro" id="IPR015943">
    <property type="entry name" value="WD40/YVTN_repeat-like_dom_sf"/>
</dbReference>
<dbReference type="Proteomes" id="UP000655759">
    <property type="component" value="Unassembled WGS sequence"/>
</dbReference>
<reference evidence="1" key="1">
    <citation type="submission" date="2021-02" db="EMBL/GenBank/DDBJ databases">
        <authorList>
            <person name="Han P."/>
        </authorList>
    </citation>
    <scope>NUCLEOTIDE SEQUENCE</scope>
    <source>
        <strain evidence="1">Candidatus Nitrosotenuis uzonensis 5A</strain>
    </source>
</reference>
<organism evidence="1 2">
    <name type="scientific">Candidatus Nitrosotenuis uzonensis</name>
    <dbReference type="NCBI Taxonomy" id="1407055"/>
    <lineage>
        <taxon>Archaea</taxon>
        <taxon>Nitrososphaerota</taxon>
        <taxon>Candidatus Nitrosotenuis</taxon>
    </lineage>
</organism>
<dbReference type="Gene3D" id="2.130.10.10">
    <property type="entry name" value="YVTN repeat-like/Quinoprotein amine dehydrogenase"/>
    <property type="match status" value="2"/>
</dbReference>
<evidence type="ECO:0000313" key="2">
    <source>
        <dbReference type="Proteomes" id="UP000655759"/>
    </source>
</evidence>
<accession>A0A812EXG7</accession>
<dbReference type="SUPFAM" id="SSF63829">
    <property type="entry name" value="Calcium-dependent phosphotriesterase"/>
    <property type="match status" value="1"/>
</dbReference>
<dbReference type="PANTHER" id="PTHR40274:SF3">
    <property type="entry name" value="VIRGINIAMYCIN B LYASE"/>
    <property type="match status" value="1"/>
</dbReference>
<dbReference type="Pfam" id="PF24684">
    <property type="entry name" value="Vgb_lyase"/>
    <property type="match status" value="1"/>
</dbReference>
<dbReference type="AlphaFoldDB" id="A0A812EXG7"/>
<evidence type="ECO:0008006" key="3">
    <source>
        <dbReference type="Google" id="ProtNLM"/>
    </source>
</evidence>
<dbReference type="RefSeq" id="WP_205097763.1">
    <property type="nucleotide sequence ID" value="NZ_CAJNAQ010000002.1"/>
</dbReference>
<dbReference type="InterPro" id="IPR051344">
    <property type="entry name" value="Vgb"/>
</dbReference>
<sequence>MRLIKVASIAAISFLSILLLVVSQSQINSPETDSEPIKNIETGQSPYVNEFALPVGSFPNGILTDSKGFVWTVGSNSRLYKFNPEDNQLASVHVIGDKEGSESSLMMGWAIAEDNDGFLWLSQFGLKSLWRFDPIDGKFSSYSVKASPFQMKVDKENGEIWFTTTGNTVGVIQKTNGDRSNEYKIQEFDVGNDTFPSGLFLEKNHVWVAQVVGNKLIKFKINREEGLVSSIEKVFEIPSYNKTRIYSPTDVLVDDNVVWFTEHGTSTISKYVLGENQVKRFPTSRNQFNATTLPFWLKESQKGDGMWINEHTGNKIAFLNTDDMTLTEYEIPSRPPDGSVVYPLGLSTASNGVWFSEWNADKIAVIDVEKPIPFDIKVKENNIRIPRSSEKSRIIDVEILGNGKLVYRPITLMISSSMEPSLGLVNMTAKFTEEKISFTEVDTKRVQLMIDTHSAPSGNYTLAISATDGSVTKSAFVDMMIN</sequence>
<name>A0A812EXG7_9ARCH</name>